<feature type="compositionally biased region" description="Pro residues" evidence="2">
    <location>
        <begin position="523"/>
        <end position="534"/>
    </location>
</feature>
<feature type="region of interest" description="Disordered" evidence="2">
    <location>
        <begin position="820"/>
        <end position="906"/>
    </location>
</feature>
<keyword evidence="4" id="KW-1185">Reference proteome</keyword>
<comment type="caution">
    <text evidence="3">The sequence shown here is derived from an EMBL/GenBank/DDBJ whole genome shotgun (WGS) entry which is preliminary data.</text>
</comment>
<feature type="compositionally biased region" description="Basic and acidic residues" evidence="2">
    <location>
        <begin position="129"/>
        <end position="140"/>
    </location>
</feature>
<protein>
    <recommendedName>
        <fullName evidence="5">Cep57 centrosome microtubule-binding domain-containing protein</fullName>
    </recommendedName>
</protein>
<organism evidence="3 4">
    <name type="scientific">Catenaria anguillulae PL171</name>
    <dbReference type="NCBI Taxonomy" id="765915"/>
    <lineage>
        <taxon>Eukaryota</taxon>
        <taxon>Fungi</taxon>
        <taxon>Fungi incertae sedis</taxon>
        <taxon>Blastocladiomycota</taxon>
        <taxon>Blastocladiomycetes</taxon>
        <taxon>Blastocladiales</taxon>
        <taxon>Catenariaceae</taxon>
        <taxon>Catenaria</taxon>
    </lineage>
</organism>
<feature type="region of interest" description="Disordered" evidence="2">
    <location>
        <begin position="663"/>
        <end position="688"/>
    </location>
</feature>
<dbReference type="Proteomes" id="UP000193411">
    <property type="component" value="Unassembled WGS sequence"/>
</dbReference>
<keyword evidence="1" id="KW-0175">Coiled coil</keyword>
<dbReference type="OrthoDB" id="76453at2759"/>
<evidence type="ECO:0000256" key="2">
    <source>
        <dbReference type="SAM" id="MobiDB-lite"/>
    </source>
</evidence>
<feature type="compositionally biased region" description="Polar residues" evidence="2">
    <location>
        <begin position="143"/>
        <end position="155"/>
    </location>
</feature>
<sequence>MSPPPSDRGHDAPTHRSRVSTATTSRGTASAAALPWANGSFLADFRRDLNHDIATVTAAATGTGTAIAKENGTQGHDNQEQKQRLTDWLKANPAFLTGTANTQAGDQSFAPSVSATDASFNFNLTSFLLDDRPQQRDKRPTKPSLQPDSLLGTSNGEDDSKIDNVRGELQALAARGSALAAAIGASDSFDQSLSLSALFPVPPVPPALSATNTFRRTLEPTGLQSYHAENDDDDLVLPSRPGQQAVPQHAYIGGRGFTTAQDADAAAVMYANPASRFGRRPPLFPVPALDHAGLSLSTSSADQDPGSPTPVAPKSKSPANPRTSDEQYPPRLPSLQLDVQMGSTAALIDAVAAESSTSPPLTPRPQPQDTGARRGSQESTITGPPSSFLVAMQHQLRSETARRPSTPPPAQHAQVPPVASTPPPPVASLREAYVTDVPDGAEYGDDDDDDLSHAHLLPKYPTMPRVVSTPKSKSKPSTMQSSMTMAARPAAAAAATAALGSGSGSARTPAPVPSTAGAAAPIASPPSPSSPPTDPLYSHPPHELAHAVNQLTAQLRDVTAARDRLMDRVKAAEDEAGRLRAELAGAQSEVEGVRDELAGVRRHLRVVDEDRERKAELARMESGKVGELRTQVVSLQRMVKELGDTVKIQERRLREVDAEGRFARGGVLDPGPGSPPMPAVGGLAGRPVDAQSRSLTPVADMQTQTPASGVTPNVTTMAATQYRVLRETSVQTDRRARKDSASSAASSASEDRGNGERTGGAEPEDDDAKVRRARRKVLHAELQREMMRKLRAVAMRRLERERAAAAAAVGEAYELDHHHHHYHQEPVVRPRSAPVSPARVRVRGRSVDATAVRYQDRQSDPSPRRHTESSRRKVLSAAAPTAMSTSNLQASGPSASSGSNKPPFILGSNPGKSHSLPVNLQRMMSLAKNHAPGLCPHCHGDPHATSHRHPVATVVAHAIPAAENSRRKLEEQQHVLHVELARLVRQSDAARDLKAKKDMHPVIQRVIRRLAELDRELEEMGVGDGCEHNEQVGEQPSAGTRQTQQQQQVSRAASVRSSAASSPAVDRKKAVGTRASATREPLGQQLRAAERPQLRNLSLLRSSQKVQQALLMGT</sequence>
<evidence type="ECO:0000313" key="3">
    <source>
        <dbReference type="EMBL" id="ORZ40061.1"/>
    </source>
</evidence>
<gene>
    <name evidence="3" type="ORF">BCR44DRAFT_1426187</name>
</gene>
<feature type="region of interest" description="Disordered" evidence="2">
    <location>
        <begin position="726"/>
        <end position="771"/>
    </location>
</feature>
<dbReference type="EMBL" id="MCFL01000004">
    <property type="protein sequence ID" value="ORZ40061.1"/>
    <property type="molecule type" value="Genomic_DNA"/>
</dbReference>
<feature type="compositionally biased region" description="Low complexity" evidence="2">
    <location>
        <begin position="468"/>
        <end position="522"/>
    </location>
</feature>
<proteinExistence type="predicted"/>
<evidence type="ECO:0000313" key="4">
    <source>
        <dbReference type="Proteomes" id="UP000193411"/>
    </source>
</evidence>
<reference evidence="3 4" key="1">
    <citation type="submission" date="2016-07" db="EMBL/GenBank/DDBJ databases">
        <title>Pervasive Adenine N6-methylation of Active Genes in Fungi.</title>
        <authorList>
            <consortium name="DOE Joint Genome Institute"/>
            <person name="Mondo S.J."/>
            <person name="Dannebaum R.O."/>
            <person name="Kuo R.C."/>
            <person name="Labutti K."/>
            <person name="Haridas S."/>
            <person name="Kuo A."/>
            <person name="Salamov A."/>
            <person name="Ahrendt S.R."/>
            <person name="Lipzen A."/>
            <person name="Sullivan W."/>
            <person name="Andreopoulos W.B."/>
            <person name="Clum A."/>
            <person name="Lindquist E."/>
            <person name="Daum C."/>
            <person name="Ramamoorthy G.K."/>
            <person name="Gryganskyi A."/>
            <person name="Culley D."/>
            <person name="Magnuson J.K."/>
            <person name="James T.Y."/>
            <person name="O'Malley M.A."/>
            <person name="Stajich J.E."/>
            <person name="Spatafora J.W."/>
            <person name="Visel A."/>
            <person name="Grigoriev I.V."/>
        </authorList>
    </citation>
    <scope>NUCLEOTIDE SEQUENCE [LARGE SCALE GENOMIC DNA]</scope>
    <source>
        <strain evidence="3 4">PL171</strain>
    </source>
</reference>
<feature type="compositionally biased region" description="Polar residues" evidence="2">
    <location>
        <begin position="882"/>
        <end position="900"/>
    </location>
</feature>
<dbReference type="STRING" id="765915.A0A1Y2I291"/>
<accession>A0A1Y2I291</accession>
<feature type="coiled-coil region" evidence="1">
    <location>
        <begin position="548"/>
        <end position="596"/>
    </location>
</feature>
<feature type="region of interest" description="Disordered" evidence="2">
    <location>
        <begin position="129"/>
        <end position="161"/>
    </location>
</feature>
<evidence type="ECO:0008006" key="5">
    <source>
        <dbReference type="Google" id="ProtNLM"/>
    </source>
</evidence>
<dbReference type="AlphaFoldDB" id="A0A1Y2I291"/>
<evidence type="ECO:0000256" key="1">
    <source>
        <dbReference type="SAM" id="Coils"/>
    </source>
</evidence>
<feature type="compositionally biased region" description="Low complexity" evidence="2">
    <location>
        <begin position="19"/>
        <end position="30"/>
    </location>
</feature>
<feature type="region of interest" description="Disordered" evidence="2">
    <location>
        <begin position="1022"/>
        <end position="1089"/>
    </location>
</feature>
<feature type="compositionally biased region" description="Low complexity" evidence="2">
    <location>
        <begin position="1035"/>
        <end position="1064"/>
    </location>
</feature>
<feature type="compositionally biased region" description="Basic and acidic residues" evidence="2">
    <location>
        <begin position="854"/>
        <end position="871"/>
    </location>
</feature>
<name>A0A1Y2I291_9FUNG</name>
<feature type="region of interest" description="Disordered" evidence="2">
    <location>
        <begin position="352"/>
        <end position="541"/>
    </location>
</feature>
<feature type="compositionally biased region" description="Low complexity" evidence="2">
    <location>
        <begin position="829"/>
        <end position="839"/>
    </location>
</feature>
<feature type="region of interest" description="Disordered" evidence="2">
    <location>
        <begin position="1"/>
        <end position="30"/>
    </location>
</feature>
<feature type="region of interest" description="Disordered" evidence="2">
    <location>
        <begin position="295"/>
        <end position="331"/>
    </location>
</feature>